<organism evidence="1 2">
    <name type="scientific">Seminavis robusta</name>
    <dbReference type="NCBI Taxonomy" id="568900"/>
    <lineage>
        <taxon>Eukaryota</taxon>
        <taxon>Sar</taxon>
        <taxon>Stramenopiles</taxon>
        <taxon>Ochrophyta</taxon>
        <taxon>Bacillariophyta</taxon>
        <taxon>Bacillariophyceae</taxon>
        <taxon>Bacillariophycidae</taxon>
        <taxon>Naviculales</taxon>
        <taxon>Naviculaceae</taxon>
        <taxon>Seminavis</taxon>
    </lineage>
</organism>
<evidence type="ECO:0000313" key="1">
    <source>
        <dbReference type="EMBL" id="CAB9503259.1"/>
    </source>
</evidence>
<name>A0A9N8DIG8_9STRA</name>
<sequence length="128" mass="13983">MGNAAAMPISAKECEKYGITMDDVHGYNKVVKETKKKKKGKKLDKRDLDKIHKYCQETSSKSGKNKGLHKLLETKLSASVTDQSVTQASSTFDDESILEFVPAMIQLEDEDETSVLASVAEGPTSAEA</sequence>
<protein>
    <submittedName>
        <fullName evidence="1">Uncharacterized protein</fullName>
    </submittedName>
</protein>
<keyword evidence="2" id="KW-1185">Reference proteome</keyword>
<dbReference type="Proteomes" id="UP001153069">
    <property type="component" value="Unassembled WGS sequence"/>
</dbReference>
<reference evidence="1" key="1">
    <citation type="submission" date="2020-06" db="EMBL/GenBank/DDBJ databases">
        <authorList>
            <consortium name="Plant Systems Biology data submission"/>
        </authorList>
    </citation>
    <scope>NUCLEOTIDE SEQUENCE</scope>
    <source>
        <strain evidence="1">D6</strain>
    </source>
</reference>
<comment type="caution">
    <text evidence="1">The sequence shown here is derived from an EMBL/GenBank/DDBJ whole genome shotgun (WGS) entry which is preliminary data.</text>
</comment>
<dbReference type="AlphaFoldDB" id="A0A9N8DIG8"/>
<proteinExistence type="predicted"/>
<evidence type="ECO:0000313" key="2">
    <source>
        <dbReference type="Proteomes" id="UP001153069"/>
    </source>
</evidence>
<dbReference type="EMBL" id="CAICTM010000159">
    <property type="protein sequence ID" value="CAB9503259.1"/>
    <property type="molecule type" value="Genomic_DNA"/>
</dbReference>
<gene>
    <name evidence="1" type="ORF">SEMRO_160_G072250.1</name>
</gene>
<accession>A0A9N8DIG8</accession>